<feature type="transmembrane region" description="Helical" evidence="2">
    <location>
        <begin position="340"/>
        <end position="363"/>
    </location>
</feature>
<feature type="compositionally biased region" description="Basic residues" evidence="1">
    <location>
        <begin position="106"/>
        <end position="118"/>
    </location>
</feature>
<dbReference type="EMBL" id="BANC01000103">
    <property type="protein sequence ID" value="GAN81586.1"/>
    <property type="molecule type" value="Genomic_DNA"/>
</dbReference>
<dbReference type="Proteomes" id="UP000032668">
    <property type="component" value="Unassembled WGS sequence"/>
</dbReference>
<dbReference type="PANTHER" id="PTHR36394">
    <property type="entry name" value="OS01G0277700 PROTEIN"/>
    <property type="match status" value="1"/>
</dbReference>
<dbReference type="OrthoDB" id="271709at2"/>
<sequence>MNTQALFLIAAVAGVGILHTIVPDHWVPITLIARQRGWSKRETGQAAFKAGVGHVLSTLAIGLAVWIAGVAFAAKFGHVVDTLASLALIGFGGWIALSALREMRKSGGHGHAHGHSHGHSHDFSHLAGTPGQDGVHGSELQEIGTGDGSLKLSIFETGQPPRFRLTGTSADAVDVETLRENGARQIFTMVKRNEYWESRDEIPEPHGFTVEVTVERGGYAHKYQAEFTEHAHDNHDHDHSDEAHGHDPVNDPLYAPLRGGQAVLVRHAHAHRHGNGPVHKHFHDHDAQNAHDIAADTQAAPPLHVHRHKTSSRTALLLILGSSPMVEGIPAFFAAGKYGFGVILVMAIVFAISTIATYVLLCVYSTTSLQRVSFGRFERYGEVLSGAFIALVGVAFWLFPVL</sequence>
<keyword evidence="4" id="KW-1185">Reference proteome</keyword>
<proteinExistence type="predicted"/>
<organism evidence="3 4">
    <name type="scientific">Acidocella aminolytica 101 = DSM 11237</name>
    <dbReference type="NCBI Taxonomy" id="1120923"/>
    <lineage>
        <taxon>Bacteria</taxon>
        <taxon>Pseudomonadati</taxon>
        <taxon>Pseudomonadota</taxon>
        <taxon>Alphaproteobacteria</taxon>
        <taxon>Acetobacterales</taxon>
        <taxon>Acidocellaceae</taxon>
        <taxon>Acidocella</taxon>
    </lineage>
</organism>
<evidence type="ECO:0000313" key="3">
    <source>
        <dbReference type="EMBL" id="GAN81586.1"/>
    </source>
</evidence>
<feature type="transmembrane region" description="Helical" evidence="2">
    <location>
        <begin position="383"/>
        <end position="399"/>
    </location>
</feature>
<gene>
    <name evidence="3" type="ORF">Aam_105_002</name>
</gene>
<keyword evidence="2" id="KW-0472">Membrane</keyword>
<feature type="transmembrane region" description="Helical" evidence="2">
    <location>
        <begin position="79"/>
        <end position="100"/>
    </location>
</feature>
<name>A0A0D6PJI6_9PROT</name>
<dbReference type="PANTHER" id="PTHR36394:SF1">
    <property type="entry name" value="OS01G0277700 PROTEIN"/>
    <property type="match status" value="1"/>
</dbReference>
<feature type="transmembrane region" description="Helical" evidence="2">
    <location>
        <begin position="6"/>
        <end position="27"/>
    </location>
</feature>
<evidence type="ECO:0000313" key="4">
    <source>
        <dbReference type="Proteomes" id="UP000032668"/>
    </source>
</evidence>
<feature type="transmembrane region" description="Helical" evidence="2">
    <location>
        <begin position="315"/>
        <end position="334"/>
    </location>
</feature>
<comment type="caution">
    <text evidence="3">The sequence shown here is derived from an EMBL/GenBank/DDBJ whole genome shotgun (WGS) entry which is preliminary data.</text>
</comment>
<protein>
    <submittedName>
        <fullName evidence="3">Efflux nickel/cobalt transmembrane protein</fullName>
    </submittedName>
</protein>
<dbReference type="STRING" id="1120923.SAMN02746095_03873"/>
<accession>A0A0D6PJI6</accession>
<evidence type="ECO:0000256" key="1">
    <source>
        <dbReference type="SAM" id="MobiDB-lite"/>
    </source>
</evidence>
<evidence type="ECO:0000256" key="2">
    <source>
        <dbReference type="SAM" id="Phobius"/>
    </source>
</evidence>
<keyword evidence="2" id="KW-1133">Transmembrane helix</keyword>
<dbReference type="RefSeq" id="WP_048879978.1">
    <property type="nucleotide sequence ID" value="NZ_BANC01000103.1"/>
</dbReference>
<reference evidence="3 4" key="1">
    <citation type="submission" date="2012-11" db="EMBL/GenBank/DDBJ databases">
        <title>Whole genome sequence of Acidocella aminolytica 101 = DSM 11237.</title>
        <authorList>
            <person name="Azuma Y."/>
            <person name="Higashiura N."/>
            <person name="Hirakawa H."/>
            <person name="Matsushita K."/>
        </authorList>
    </citation>
    <scope>NUCLEOTIDE SEQUENCE [LARGE SCALE GENOMIC DNA]</scope>
    <source>
        <strain evidence="4">101 / DSM 11237</strain>
    </source>
</reference>
<feature type="transmembrane region" description="Helical" evidence="2">
    <location>
        <begin position="48"/>
        <end position="73"/>
    </location>
</feature>
<feature type="region of interest" description="Disordered" evidence="1">
    <location>
        <begin position="106"/>
        <end position="135"/>
    </location>
</feature>
<feature type="compositionally biased region" description="Basic and acidic residues" evidence="1">
    <location>
        <begin position="231"/>
        <end position="249"/>
    </location>
</feature>
<keyword evidence="2 3" id="KW-0812">Transmembrane</keyword>
<dbReference type="AlphaFoldDB" id="A0A0D6PJI6"/>
<feature type="region of interest" description="Disordered" evidence="1">
    <location>
        <begin position="231"/>
        <end position="250"/>
    </location>
</feature>